<feature type="domain" description="Protein kinase" evidence="6">
    <location>
        <begin position="1"/>
        <end position="259"/>
    </location>
</feature>
<dbReference type="RefSeq" id="WP_262563855.1">
    <property type="nucleotide sequence ID" value="NZ_JAPFCC010000001.1"/>
</dbReference>
<evidence type="ECO:0000313" key="7">
    <source>
        <dbReference type="EMBL" id="MCW7554120.1"/>
    </source>
</evidence>
<dbReference type="Pfam" id="PF00069">
    <property type="entry name" value="Pkinase"/>
    <property type="match status" value="1"/>
</dbReference>
<dbReference type="PROSITE" id="PS50011">
    <property type="entry name" value="PROTEIN_KINASE_DOM"/>
    <property type="match status" value="1"/>
</dbReference>
<accession>A0ABT3MXL3</accession>
<dbReference type="SUPFAM" id="SSF56112">
    <property type="entry name" value="Protein kinase-like (PK-like)"/>
    <property type="match status" value="1"/>
</dbReference>
<sequence>MIRIQGVQKKVVAKVRKSVTNQTDDQLFESLFKEVRQLLQLEHKGIVTLIGHEKNRTEKLVILYLEYLSHSFKELILDSQPFERFHYLLSVRGFTDMLMCILDVLEYLHERNILYIDLKGSNLMFNEEGDLKFIDFGSLFEIEPESKPSGAIQCYHLAPEIRAGGVVTKRGQMYGVGLLMIEVLLSKYLENRKDIQYLIELARGSQQQPLLRGFVIKWGEFAVEQYIKILKDVAYPCCCIKPEDRPSIKAVKECLEEVMEDIDLYEPD</sequence>
<evidence type="ECO:0000256" key="3">
    <source>
        <dbReference type="ARBA" id="ARBA00022741"/>
    </source>
</evidence>
<keyword evidence="8" id="KW-1185">Reference proteome</keyword>
<evidence type="ECO:0000256" key="2">
    <source>
        <dbReference type="ARBA" id="ARBA00022679"/>
    </source>
</evidence>
<comment type="caution">
    <text evidence="7">The sequence shown here is derived from an EMBL/GenBank/DDBJ whole genome shotgun (WGS) entry which is preliminary data.</text>
</comment>
<keyword evidence="1" id="KW-0723">Serine/threonine-protein kinase</keyword>
<evidence type="ECO:0000256" key="1">
    <source>
        <dbReference type="ARBA" id="ARBA00022527"/>
    </source>
</evidence>
<keyword evidence="4 7" id="KW-0418">Kinase</keyword>
<keyword evidence="5" id="KW-0067">ATP-binding</keyword>
<evidence type="ECO:0000256" key="4">
    <source>
        <dbReference type="ARBA" id="ARBA00022777"/>
    </source>
</evidence>
<reference evidence="7 8" key="1">
    <citation type="submission" date="2022-10" db="EMBL/GenBank/DDBJ databases">
        <title>High-quality genome sequences of two octocoral-associated bacteria, Endozoicomonas euniceicola EF212 and Endozoicomonas gorgoniicola PS125.</title>
        <authorList>
            <person name="Chiou Y.-J."/>
            <person name="Chen Y.-H."/>
        </authorList>
    </citation>
    <scope>NUCLEOTIDE SEQUENCE [LARGE SCALE GENOMIC DNA]</scope>
    <source>
        <strain evidence="7 8">PS125</strain>
    </source>
</reference>
<dbReference type="EMBL" id="JAPFCC010000001">
    <property type="protein sequence ID" value="MCW7554120.1"/>
    <property type="molecule type" value="Genomic_DNA"/>
</dbReference>
<dbReference type="GO" id="GO:0016301">
    <property type="term" value="F:kinase activity"/>
    <property type="evidence" value="ECO:0007669"/>
    <property type="project" value="UniProtKB-KW"/>
</dbReference>
<keyword evidence="3" id="KW-0547">Nucleotide-binding</keyword>
<dbReference type="SMART" id="SM00220">
    <property type="entry name" value="S_TKc"/>
    <property type="match status" value="1"/>
</dbReference>
<dbReference type="PANTHER" id="PTHR11584:SF369">
    <property type="entry name" value="MITOGEN-ACTIVATED PROTEIN KINASE KINASE KINASE 19-RELATED"/>
    <property type="match status" value="1"/>
</dbReference>
<name>A0ABT3MXL3_9GAMM</name>
<organism evidence="7 8">
    <name type="scientific">Endozoicomonas gorgoniicola</name>
    <dbReference type="NCBI Taxonomy" id="1234144"/>
    <lineage>
        <taxon>Bacteria</taxon>
        <taxon>Pseudomonadati</taxon>
        <taxon>Pseudomonadota</taxon>
        <taxon>Gammaproteobacteria</taxon>
        <taxon>Oceanospirillales</taxon>
        <taxon>Endozoicomonadaceae</taxon>
        <taxon>Endozoicomonas</taxon>
    </lineage>
</organism>
<dbReference type="Proteomes" id="UP001209854">
    <property type="component" value="Unassembled WGS sequence"/>
</dbReference>
<evidence type="ECO:0000256" key="5">
    <source>
        <dbReference type="ARBA" id="ARBA00022840"/>
    </source>
</evidence>
<dbReference type="PROSITE" id="PS00108">
    <property type="entry name" value="PROTEIN_KINASE_ST"/>
    <property type="match status" value="1"/>
</dbReference>
<proteinExistence type="predicted"/>
<protein>
    <submittedName>
        <fullName evidence="7">Protein kinase</fullName>
    </submittedName>
</protein>
<keyword evidence="2" id="KW-0808">Transferase</keyword>
<dbReference type="InterPro" id="IPR011009">
    <property type="entry name" value="Kinase-like_dom_sf"/>
</dbReference>
<dbReference type="PANTHER" id="PTHR11584">
    <property type="entry name" value="SERINE/THREONINE PROTEIN KINASE"/>
    <property type="match status" value="1"/>
</dbReference>
<dbReference type="Gene3D" id="1.10.510.10">
    <property type="entry name" value="Transferase(Phosphotransferase) domain 1"/>
    <property type="match status" value="1"/>
</dbReference>
<gene>
    <name evidence="7" type="ORF">NX722_16135</name>
</gene>
<dbReference type="InterPro" id="IPR008271">
    <property type="entry name" value="Ser/Thr_kinase_AS"/>
</dbReference>
<dbReference type="InterPro" id="IPR000719">
    <property type="entry name" value="Prot_kinase_dom"/>
</dbReference>
<evidence type="ECO:0000313" key="8">
    <source>
        <dbReference type="Proteomes" id="UP001209854"/>
    </source>
</evidence>
<evidence type="ECO:0000259" key="6">
    <source>
        <dbReference type="PROSITE" id="PS50011"/>
    </source>
</evidence>